<organism evidence="1 2">
    <name type="scientific">Microbacterium terricola</name>
    <dbReference type="NCBI Taxonomy" id="344163"/>
    <lineage>
        <taxon>Bacteria</taxon>
        <taxon>Bacillati</taxon>
        <taxon>Actinomycetota</taxon>
        <taxon>Actinomycetes</taxon>
        <taxon>Micrococcales</taxon>
        <taxon>Microbacteriaceae</taxon>
        <taxon>Microbacterium</taxon>
    </lineage>
</organism>
<dbReference type="Proteomes" id="UP001317779">
    <property type="component" value="Chromosome"/>
</dbReference>
<gene>
    <name evidence="1" type="ORF">Microterr_23280</name>
</gene>
<dbReference type="RefSeq" id="WP_263797747.1">
    <property type="nucleotide sequence ID" value="NZ_AP027141.1"/>
</dbReference>
<dbReference type="EMBL" id="AP027141">
    <property type="protein sequence ID" value="BDV31668.1"/>
    <property type="molecule type" value="Genomic_DNA"/>
</dbReference>
<protein>
    <recommendedName>
        <fullName evidence="3">Glucose-6-phosphate dehydrogenase</fullName>
    </recommendedName>
</protein>
<reference evidence="1 2" key="1">
    <citation type="submission" date="2022-12" db="EMBL/GenBank/DDBJ databases">
        <title>Microbacterium terricola strain KV-448 chromosome, complete genome.</title>
        <authorList>
            <person name="Oshima T."/>
            <person name="Moriya T."/>
            <person name="Bessho Y."/>
        </authorList>
    </citation>
    <scope>NUCLEOTIDE SEQUENCE [LARGE SCALE GENOMIC DNA]</scope>
    <source>
        <strain evidence="1 2">KV-448</strain>
    </source>
</reference>
<accession>A0ABM8E148</accession>
<keyword evidence="2" id="KW-1185">Reference proteome</keyword>
<evidence type="ECO:0008006" key="3">
    <source>
        <dbReference type="Google" id="ProtNLM"/>
    </source>
</evidence>
<sequence length="104" mass="11413">MKFRSSSDWREALAFETPMLASEIVPGDPCRCVGCAATTAPFERTDLWAVKHRHPNDPAGFVRFYCVAHRPVPASAAVAPVGRRETARLERAHVVAQALAGRNQ</sequence>
<evidence type="ECO:0000313" key="2">
    <source>
        <dbReference type="Proteomes" id="UP001317779"/>
    </source>
</evidence>
<evidence type="ECO:0000313" key="1">
    <source>
        <dbReference type="EMBL" id="BDV31668.1"/>
    </source>
</evidence>
<proteinExistence type="predicted"/>
<name>A0ABM8E148_9MICO</name>